<evidence type="ECO:0000313" key="1">
    <source>
        <dbReference type="EMBL" id="CAB4126926.1"/>
    </source>
</evidence>
<dbReference type="EMBL" id="LR796203">
    <property type="protein sequence ID" value="CAB4126926.1"/>
    <property type="molecule type" value="Genomic_DNA"/>
</dbReference>
<gene>
    <name evidence="1" type="ORF">UFOVP78_29</name>
</gene>
<accession>A0A6J5L110</accession>
<sequence>MRLQISCSASHGRASDILDEAAGIVRELVEADRSRGLDAAFDRVARASGLTARRIRSYWHNAVSAGAVTAFEIEGLRAAQAEHMRAEMARCEHRLAVLRARLGGASADHSSVAGEGMVHGSAAFA</sequence>
<proteinExistence type="predicted"/>
<organism evidence="1">
    <name type="scientific">uncultured Caudovirales phage</name>
    <dbReference type="NCBI Taxonomy" id="2100421"/>
    <lineage>
        <taxon>Viruses</taxon>
        <taxon>Duplodnaviria</taxon>
        <taxon>Heunggongvirae</taxon>
        <taxon>Uroviricota</taxon>
        <taxon>Caudoviricetes</taxon>
        <taxon>Peduoviridae</taxon>
        <taxon>Maltschvirus</taxon>
        <taxon>Maltschvirus maltsch</taxon>
    </lineage>
</organism>
<protein>
    <submittedName>
        <fullName evidence="1">Uncharacterized protein</fullName>
    </submittedName>
</protein>
<reference evidence="1" key="1">
    <citation type="submission" date="2020-04" db="EMBL/GenBank/DDBJ databases">
        <authorList>
            <person name="Chiriac C."/>
            <person name="Salcher M."/>
            <person name="Ghai R."/>
            <person name="Kavagutti S V."/>
        </authorList>
    </citation>
    <scope>NUCLEOTIDE SEQUENCE</scope>
</reference>
<name>A0A6J5L110_9CAUD</name>